<sequence length="928" mass="103080">MSSNLDNSMDIDPQTDGPQPGFHRSNEGVPFDAAGFNSAVLNAIKQYKSSSTAIPPPFDKDELSPDEPILLYLVIRTFMPESHMNLSNCKSHLLENRPLYSALRTAYTPQNFAGLLSHAGMPDCVKERAPKQQQGISPSTNGNLQDIQNSQALGFPSLFKAPYIGDAAKLLIETLNHEREMYLQNNAVDNPYSWSLSVVQASGMGKSRMVEEAGKTVFTFPINVRQEAEAGKKAYPPPDSKMRQFFEERVNSNDKTQQADYMILLREMFVRALAPVEVYFPGLTGAKLALAWANYLAEGQKIMEPGQHRQEFYDEVVNEATAKEISNRGELKPDINHLAELEISLRTSCKQLVDRIQPTPSDTNACFVYIDEAHLLTQVIKGGNKDHERNQFHNLGKVLSSLIDYPVFFIFLSTNSSLKDLAPPASYYRSEREIIGSQLIPPFTELPFDIYEDKVINEFGSMTLARACDVDVMVLFGRPLWYTIRQVHSGTDVFQYARNKLSANGKSDYRADSILAALGVRVGITFDGKEINPGEEQISTTEKQIAADGKQIIADQKETEVDEKKTAVEQQHSYLTQSKLVESHMRVAYSIPQYRGYMHTGAPSEPVLAEAAGRYLSSQLGGIMIQGPERLSQALETGLLARGERVELVARLLVTVAHDIALNDANNGPLRPPPNQPSYHRPIRVMDFLQGLFHEDHHAKIRDAECLTRRDGISLGEAFHNSFVFFSHFVLAGDSEMLSAPALAIALLRGMAIQAKEGQESIDAVIPIHMGSLDDPVSAETTSAINLRIKNRPGLSRCKIDRSITVPNAKMPVISIILELGATGEQSNTIEVLEVPDKQLCNKDTLHPDDHHYQIIARGCSSNLFRPVSSETEGHYRAMLGAGSVWQDFARCDRQNNVEALRAMKPVVDGKQQKKRYYTAKPTGQGSS</sequence>
<dbReference type="AlphaFoldDB" id="X8J1B3"/>
<proteinExistence type="predicted"/>
<dbReference type="EMBL" id="JATN01000322">
    <property type="protein sequence ID" value="EUC56128.1"/>
    <property type="molecule type" value="Genomic_DNA"/>
</dbReference>
<dbReference type="Proteomes" id="UP000030108">
    <property type="component" value="Unassembled WGS sequence"/>
</dbReference>
<name>X8J1B3_9AGAM</name>
<reference evidence="3" key="1">
    <citation type="journal article" date="2014" name="Genome Announc.">
        <title>Draft genome sequence of the plant-pathogenic soil fungus Rhizoctonia solani anastomosis group 3 strain Rhs1AP.</title>
        <authorList>
            <person name="Cubeta M.A."/>
            <person name="Thomas E."/>
            <person name="Dean R.A."/>
            <person name="Jabaji S."/>
            <person name="Neate S.M."/>
            <person name="Tavantzis S."/>
            <person name="Toda T."/>
            <person name="Vilgalys R."/>
            <person name="Bharathan N."/>
            <person name="Fedorova-Abrams N."/>
            <person name="Pakala S.B."/>
            <person name="Pakala S.M."/>
            <person name="Zafar N."/>
            <person name="Joardar V."/>
            <person name="Losada L."/>
            <person name="Nierman W.C."/>
        </authorList>
    </citation>
    <scope>NUCLEOTIDE SEQUENCE [LARGE SCALE GENOMIC DNA]</scope>
    <source>
        <strain evidence="3">AG-3</strain>
    </source>
</reference>
<accession>X8J1B3</accession>
<feature type="region of interest" description="Disordered" evidence="1">
    <location>
        <begin position="1"/>
        <end position="28"/>
    </location>
</feature>
<feature type="non-terminal residue" evidence="2">
    <location>
        <position position="928"/>
    </location>
</feature>
<dbReference type="PANTHER" id="PTHR33266">
    <property type="entry name" value="CHROMOSOME 15, WHOLE GENOME SHOTGUN SEQUENCE"/>
    <property type="match status" value="1"/>
</dbReference>
<evidence type="ECO:0000313" key="2">
    <source>
        <dbReference type="EMBL" id="EUC56128.1"/>
    </source>
</evidence>
<evidence type="ECO:0000256" key="1">
    <source>
        <dbReference type="SAM" id="MobiDB-lite"/>
    </source>
</evidence>
<organism evidence="2 3">
    <name type="scientific">Rhizoctonia solani AG-3 Rhs1AP</name>
    <dbReference type="NCBI Taxonomy" id="1086054"/>
    <lineage>
        <taxon>Eukaryota</taxon>
        <taxon>Fungi</taxon>
        <taxon>Dikarya</taxon>
        <taxon>Basidiomycota</taxon>
        <taxon>Agaricomycotina</taxon>
        <taxon>Agaricomycetes</taxon>
        <taxon>Cantharellales</taxon>
        <taxon>Ceratobasidiaceae</taxon>
        <taxon>Rhizoctonia</taxon>
    </lineage>
</organism>
<dbReference type="PANTHER" id="PTHR33266:SF1">
    <property type="entry name" value="F-BOX DOMAIN-CONTAINING PROTEIN"/>
    <property type="match status" value="1"/>
</dbReference>
<gene>
    <name evidence="2" type="ORF">RSOL_161070</name>
</gene>
<evidence type="ECO:0000313" key="3">
    <source>
        <dbReference type="Proteomes" id="UP000030108"/>
    </source>
</evidence>
<dbReference type="OrthoDB" id="107110at2759"/>
<protein>
    <submittedName>
        <fullName evidence="2">G2/mitotic-specific cyclin cdc13, putative</fullName>
    </submittedName>
</protein>
<comment type="caution">
    <text evidence="2">The sequence shown here is derived from an EMBL/GenBank/DDBJ whole genome shotgun (WGS) entry which is preliminary data.</text>
</comment>